<keyword evidence="2" id="KW-1185">Reference proteome</keyword>
<reference evidence="1" key="5">
    <citation type="journal article" date="2021" name="G3 (Bethesda)">
        <title>Aegilops tauschii genome assembly Aet v5.0 features greater sequence contiguity and improved annotation.</title>
        <authorList>
            <person name="Wang L."/>
            <person name="Zhu T."/>
            <person name="Rodriguez J.C."/>
            <person name="Deal K.R."/>
            <person name="Dubcovsky J."/>
            <person name="McGuire P.E."/>
            <person name="Lux T."/>
            <person name="Spannagl M."/>
            <person name="Mayer K.F.X."/>
            <person name="Baldrich P."/>
            <person name="Meyers B.C."/>
            <person name="Huo N."/>
            <person name="Gu Y.Q."/>
            <person name="Zhou H."/>
            <person name="Devos K.M."/>
            <person name="Bennetzen J.L."/>
            <person name="Unver T."/>
            <person name="Budak H."/>
            <person name="Gulick P.J."/>
            <person name="Galiba G."/>
            <person name="Kalapos B."/>
            <person name="Nelson D.R."/>
            <person name="Li P."/>
            <person name="You F.M."/>
            <person name="Luo M.C."/>
            <person name="Dvorak J."/>
        </authorList>
    </citation>
    <scope>NUCLEOTIDE SEQUENCE [LARGE SCALE GENOMIC DNA]</scope>
    <source>
        <strain evidence="1">cv. AL8/78</strain>
    </source>
</reference>
<reference evidence="2" key="2">
    <citation type="journal article" date="2017" name="Nat. Plants">
        <title>The Aegilops tauschii genome reveals multiple impacts of transposons.</title>
        <authorList>
            <person name="Zhao G."/>
            <person name="Zou C."/>
            <person name="Li K."/>
            <person name="Wang K."/>
            <person name="Li T."/>
            <person name="Gao L."/>
            <person name="Zhang X."/>
            <person name="Wang H."/>
            <person name="Yang Z."/>
            <person name="Liu X."/>
            <person name="Jiang W."/>
            <person name="Mao L."/>
            <person name="Kong X."/>
            <person name="Jiao Y."/>
            <person name="Jia J."/>
        </authorList>
    </citation>
    <scope>NUCLEOTIDE SEQUENCE [LARGE SCALE GENOMIC DNA]</scope>
    <source>
        <strain evidence="2">cv. AL8/78</strain>
    </source>
</reference>
<dbReference type="Proteomes" id="UP000015105">
    <property type="component" value="Chromosome 7D"/>
</dbReference>
<sequence>MSTKERALELLCTAAGDASAVRRVALAVPVRVCTIEGMSSCGHECAIGVLAAIYDGEAVGVVQGRVLCARSAQFT</sequence>
<reference evidence="2" key="1">
    <citation type="journal article" date="2014" name="Science">
        <title>Ancient hybridizations among the ancestral genomes of bread wheat.</title>
        <authorList>
            <consortium name="International Wheat Genome Sequencing Consortium,"/>
            <person name="Marcussen T."/>
            <person name="Sandve S.R."/>
            <person name="Heier L."/>
            <person name="Spannagl M."/>
            <person name="Pfeifer M."/>
            <person name="Jakobsen K.S."/>
            <person name="Wulff B.B."/>
            <person name="Steuernagel B."/>
            <person name="Mayer K.F."/>
            <person name="Olsen O.A."/>
        </authorList>
    </citation>
    <scope>NUCLEOTIDE SEQUENCE [LARGE SCALE GENOMIC DNA]</scope>
    <source>
        <strain evidence="2">cv. AL8/78</strain>
    </source>
</reference>
<accession>A0A453S5Z2</accession>
<dbReference type="Gramene" id="AET7Gv20828000.1">
    <property type="protein sequence ID" value="AET7Gv20828000.1"/>
    <property type="gene ID" value="AET7Gv20828000"/>
</dbReference>
<evidence type="ECO:0000313" key="1">
    <source>
        <dbReference type="EnsemblPlants" id="AET7Gv20828000.1"/>
    </source>
</evidence>
<dbReference type="AlphaFoldDB" id="A0A453S5Z2"/>
<reference evidence="1" key="4">
    <citation type="submission" date="2019-03" db="UniProtKB">
        <authorList>
            <consortium name="EnsemblPlants"/>
        </authorList>
    </citation>
    <scope>IDENTIFICATION</scope>
</reference>
<dbReference type="PANTHER" id="PTHR47873:SF1">
    <property type="entry name" value="ARM REPEAT SUPERFAMILY PROTEIN"/>
    <property type="match status" value="1"/>
</dbReference>
<protein>
    <submittedName>
        <fullName evidence="1">Uncharacterized protein</fullName>
    </submittedName>
</protein>
<evidence type="ECO:0000313" key="2">
    <source>
        <dbReference type="Proteomes" id="UP000015105"/>
    </source>
</evidence>
<organism evidence="1 2">
    <name type="scientific">Aegilops tauschii subsp. strangulata</name>
    <name type="common">Goatgrass</name>
    <dbReference type="NCBI Taxonomy" id="200361"/>
    <lineage>
        <taxon>Eukaryota</taxon>
        <taxon>Viridiplantae</taxon>
        <taxon>Streptophyta</taxon>
        <taxon>Embryophyta</taxon>
        <taxon>Tracheophyta</taxon>
        <taxon>Spermatophyta</taxon>
        <taxon>Magnoliopsida</taxon>
        <taxon>Liliopsida</taxon>
        <taxon>Poales</taxon>
        <taxon>Poaceae</taxon>
        <taxon>BOP clade</taxon>
        <taxon>Pooideae</taxon>
        <taxon>Triticodae</taxon>
        <taxon>Triticeae</taxon>
        <taxon>Triticinae</taxon>
        <taxon>Aegilops</taxon>
    </lineage>
</organism>
<name>A0A453S5Z2_AEGTS</name>
<reference evidence="1" key="3">
    <citation type="journal article" date="2017" name="Nature">
        <title>Genome sequence of the progenitor of the wheat D genome Aegilops tauschii.</title>
        <authorList>
            <person name="Luo M.C."/>
            <person name="Gu Y.Q."/>
            <person name="Puiu D."/>
            <person name="Wang H."/>
            <person name="Twardziok S.O."/>
            <person name="Deal K.R."/>
            <person name="Huo N."/>
            <person name="Zhu T."/>
            <person name="Wang L."/>
            <person name="Wang Y."/>
            <person name="McGuire P.E."/>
            <person name="Liu S."/>
            <person name="Long H."/>
            <person name="Ramasamy R.K."/>
            <person name="Rodriguez J.C."/>
            <person name="Van S.L."/>
            <person name="Yuan L."/>
            <person name="Wang Z."/>
            <person name="Xia Z."/>
            <person name="Xiao L."/>
            <person name="Anderson O.D."/>
            <person name="Ouyang S."/>
            <person name="Liang Y."/>
            <person name="Zimin A.V."/>
            <person name="Pertea G."/>
            <person name="Qi P."/>
            <person name="Bennetzen J.L."/>
            <person name="Dai X."/>
            <person name="Dawson M.W."/>
            <person name="Muller H.G."/>
            <person name="Kugler K."/>
            <person name="Rivarola-Duarte L."/>
            <person name="Spannagl M."/>
            <person name="Mayer K.F.X."/>
            <person name="Lu F.H."/>
            <person name="Bevan M.W."/>
            <person name="Leroy P."/>
            <person name="Li P."/>
            <person name="You F.M."/>
            <person name="Sun Q."/>
            <person name="Liu Z."/>
            <person name="Lyons E."/>
            <person name="Wicker T."/>
            <person name="Salzberg S.L."/>
            <person name="Devos K.M."/>
            <person name="Dvorak J."/>
        </authorList>
    </citation>
    <scope>NUCLEOTIDE SEQUENCE [LARGE SCALE GENOMIC DNA]</scope>
    <source>
        <strain evidence="1">cv. AL8/78</strain>
    </source>
</reference>
<dbReference type="PANTHER" id="PTHR47873">
    <property type="entry name" value="ARM REPEAT SUPERFAMILY PROTEIN"/>
    <property type="match status" value="1"/>
</dbReference>
<dbReference type="EnsemblPlants" id="AET7Gv20828000.1">
    <property type="protein sequence ID" value="AET7Gv20828000.1"/>
    <property type="gene ID" value="AET7Gv20828000"/>
</dbReference>
<proteinExistence type="predicted"/>